<proteinExistence type="predicted"/>
<accession>A0A4R6IYD9</accession>
<dbReference type="InterPro" id="IPR035986">
    <property type="entry name" value="PKD_dom_sf"/>
</dbReference>
<dbReference type="Gene3D" id="2.60.40.10">
    <property type="entry name" value="Immunoglobulins"/>
    <property type="match status" value="1"/>
</dbReference>
<dbReference type="PROSITE" id="PS50093">
    <property type="entry name" value="PKD"/>
    <property type="match status" value="1"/>
</dbReference>
<dbReference type="EMBL" id="SNWQ01000051">
    <property type="protein sequence ID" value="TDO27840.1"/>
    <property type="molecule type" value="Genomic_DNA"/>
</dbReference>
<dbReference type="AlphaFoldDB" id="A0A4R6IYD9"/>
<dbReference type="SUPFAM" id="SSF49299">
    <property type="entry name" value="PKD domain"/>
    <property type="match status" value="1"/>
</dbReference>
<evidence type="ECO:0000313" key="3">
    <source>
        <dbReference type="EMBL" id="TDO27840.1"/>
    </source>
</evidence>
<gene>
    <name evidence="3" type="ORF">EV643_15118</name>
</gene>
<dbReference type="InterPro" id="IPR013783">
    <property type="entry name" value="Ig-like_fold"/>
</dbReference>
<dbReference type="InterPro" id="IPR000601">
    <property type="entry name" value="PKD_dom"/>
</dbReference>
<evidence type="ECO:0000313" key="4">
    <source>
        <dbReference type="Proteomes" id="UP000295388"/>
    </source>
</evidence>
<dbReference type="Proteomes" id="UP000295388">
    <property type="component" value="Unassembled WGS sequence"/>
</dbReference>
<protein>
    <recommendedName>
        <fullName evidence="2">PKD domain-containing protein</fullName>
    </recommendedName>
</protein>
<name>A0A4R6IYD9_9ACTN</name>
<comment type="caution">
    <text evidence="3">The sequence shown here is derived from an EMBL/GenBank/DDBJ whole genome shotgun (WGS) entry which is preliminary data.</text>
</comment>
<feature type="domain" description="PKD" evidence="2">
    <location>
        <begin position="221"/>
        <end position="266"/>
    </location>
</feature>
<organism evidence="3 4">
    <name type="scientific">Kribbella caucasensis</name>
    <dbReference type="NCBI Taxonomy" id="2512215"/>
    <lineage>
        <taxon>Bacteria</taxon>
        <taxon>Bacillati</taxon>
        <taxon>Actinomycetota</taxon>
        <taxon>Actinomycetes</taxon>
        <taxon>Propionibacteriales</taxon>
        <taxon>Kribbellaceae</taxon>
        <taxon>Kribbella</taxon>
    </lineage>
</organism>
<dbReference type="Pfam" id="PF00801">
    <property type="entry name" value="PKD"/>
    <property type="match status" value="1"/>
</dbReference>
<feature type="region of interest" description="Disordered" evidence="1">
    <location>
        <begin position="47"/>
        <end position="94"/>
    </location>
</feature>
<evidence type="ECO:0000259" key="2">
    <source>
        <dbReference type="PROSITE" id="PS50093"/>
    </source>
</evidence>
<evidence type="ECO:0000256" key="1">
    <source>
        <dbReference type="SAM" id="MobiDB-lite"/>
    </source>
</evidence>
<dbReference type="CDD" id="cd00146">
    <property type="entry name" value="PKD"/>
    <property type="match status" value="1"/>
</dbReference>
<dbReference type="GO" id="GO:0005975">
    <property type="term" value="P:carbohydrate metabolic process"/>
    <property type="evidence" value="ECO:0007669"/>
    <property type="project" value="UniProtKB-ARBA"/>
</dbReference>
<reference evidence="3 4" key="1">
    <citation type="submission" date="2019-03" db="EMBL/GenBank/DDBJ databases">
        <title>Genomic Encyclopedia of Type Strains, Phase III (KMG-III): the genomes of soil and plant-associated and newly described type strains.</title>
        <authorList>
            <person name="Whitman W."/>
        </authorList>
    </citation>
    <scope>NUCLEOTIDE SEQUENCE [LARGE SCALE GENOMIC DNA]</scope>
    <source>
        <strain evidence="3 4">VKM Ac-2527</strain>
    </source>
</reference>
<feature type="region of interest" description="Disordered" evidence="1">
    <location>
        <begin position="123"/>
        <end position="157"/>
    </location>
</feature>
<keyword evidence="4" id="KW-1185">Reference proteome</keyword>
<sequence length="308" mass="33470">MSRLTRIGLSALASTLLGVSGVFVTLAENVNSRAQASTQSYPAAFATLDANPTPKPRVAGKKRKWGATLKATQQTRRLGEGKPSKPISRPTKPQISTVRKFIPTSVARRRPFRLNIGICGMKEQDESVPGPSRCQPVEPVRRDPRVPRPTTEVVQPPRPEDVNWEEVLQESKNVAFPGRRVKVQPAGRTLVNLDTIVYTDHDEVTTATVSLLGFPVVVEASPVSYTWDFGDGTKVTTTSPGKPYPAKDVTHKYVKKADVSVVLTTNYAARFNVAGTGWQYVDGTVPITGPGTPLQVREAVPVLVDPPN</sequence>